<dbReference type="FunFam" id="1.10.10.10:FF:000322">
    <property type="entry name" value="Probable disease resistance protein At1g63360"/>
    <property type="match status" value="1"/>
</dbReference>
<dbReference type="Gene3D" id="1.10.10.10">
    <property type="entry name" value="Winged helix-like DNA-binding domain superfamily/Winged helix DNA-binding domain"/>
    <property type="match status" value="1"/>
</dbReference>
<evidence type="ECO:0000256" key="3">
    <source>
        <dbReference type="ARBA" id="ARBA00022614"/>
    </source>
</evidence>
<dbReference type="GO" id="GO:0043531">
    <property type="term" value="F:ADP binding"/>
    <property type="evidence" value="ECO:0007669"/>
    <property type="project" value="InterPro"/>
</dbReference>
<feature type="region of interest" description="Disordered" evidence="10">
    <location>
        <begin position="149"/>
        <end position="172"/>
    </location>
</feature>
<dbReference type="GO" id="GO:0005524">
    <property type="term" value="F:ATP binding"/>
    <property type="evidence" value="ECO:0007669"/>
    <property type="project" value="UniProtKB-KW"/>
</dbReference>
<dbReference type="InterPro" id="IPR027806">
    <property type="entry name" value="HARBI1_dom"/>
</dbReference>
<keyword evidence="5" id="KW-0677">Repeat</keyword>
<feature type="compositionally biased region" description="Basic and acidic residues" evidence="10">
    <location>
        <begin position="163"/>
        <end position="172"/>
    </location>
</feature>
<dbReference type="PANTHER" id="PTHR36766:SF36">
    <property type="entry name" value="AAA+ ATPASE DOMAIN-CONTAINING PROTEIN"/>
    <property type="match status" value="1"/>
</dbReference>
<feature type="domain" description="Disease resistance protein winged helix" evidence="14">
    <location>
        <begin position="439"/>
        <end position="506"/>
    </location>
</feature>
<evidence type="ECO:0000256" key="5">
    <source>
        <dbReference type="ARBA" id="ARBA00022737"/>
    </source>
</evidence>
<evidence type="ECO:0000259" key="15">
    <source>
        <dbReference type="Pfam" id="PF23598"/>
    </source>
</evidence>
<keyword evidence="3" id="KW-0433">Leucine-rich repeat</keyword>
<keyword evidence="4" id="KW-0479">Metal-binding</keyword>
<dbReference type="Gene3D" id="1.10.8.430">
    <property type="entry name" value="Helical domain of apoptotic protease-activating factors"/>
    <property type="match status" value="1"/>
</dbReference>
<keyword evidence="8" id="KW-0067">ATP-binding</keyword>
<sequence>MAMILDAFAYYVQNMLTEMVKGEVHMLLGVRDDIDKMDVKLGDLKNFLADADRRNITDKSVQEWVGQLKRAMYEAADILDVCQLKAMERGSSTVDVGCFNPLLFCMRNPSHAHDIATRIKGLNKRLDTIKERSAAFSFINLGSYEDRSSKVHASHSGNTSRETSGEFDRSGIVGEKIEEDTRKLVEIMLTEKEGNANIMVVAIVGVGGIGKTTLAQKVFNDETVKAEFDNTIWLSINQDFDRVELLRTIITLAGGKHSGEKVLSVLQPILTTALSGKKLLLVLDDVWSHGAWGDVLEIPLANTLVRGSRVLLTTRDERVARGMKAVLPYHHVDKLKEDDAWSLLKKQIVSSATDVREIDMLKDIGLQIVAKCDGLPLAVKVMGGLLCQKDNQHSDWKMVLDDSIWSVSGMPKELNHAVYLSYEDLPSCIKQCFLCYSLLPKAAKFLREDIIGMWISEGFLHGPSDDLEELGRKYYKELIQRNLIEPDSEYIDQLFCNMHDVVRSFAQFVARDEALAGHSGESNIVSKLCARKFLRLSLESKASGSDGLDWSSLQAQDTLRTLISVGHINMKPGNSLVHFPCLRTLHIESAHPALVESLHEFKHLRYLSLERSDICSLPESIGKMKFLQYISLRGCQQFVELPHSIVNLGHLRYLNFQKTSINGIPRGFCVLTNLRKVNGFPARVDGDWCSLEELGPLSRLKYLEIQGLENVTASSFAAKAKLVEKLHLTNLCLTCGSRLGDDRLIEEETQQIEKVFDELCPPPSLNFLAIEGYFGRRHPRWMMPSSDMPLKNLRILMAEDLASCTQLPDGLCQLPYLEFLQIDRAPAIKRVGHEFLQSYPHPSHAVSFQRLHTMKLMGLVEWEEWKWEEQVQAFPALTELILLECNLRRLPPGLASQARALKVLSIQQVKGLISLENVASLIELQVIENFDLERITNLPRLQKLTVTHCPKLKVLEGVPALQRLMLKDDDMETLPEYMGSINPRRLELYCSLALLASIAVAQSGPEWDKFSHIEHVKAYAHEEDNPRKWYALYTTNPYNLETNVSSSAFMYRGTLFSLEDAQTFESVFRMTRRTFRYICSLVSLELNYMTCYTFTDGRELSLQDLVAIVLRRLYSSEPPETIGSTLGVHESTVLLVTESFVAVLCNRAKHHLLWPDSSRMYKIKSMFDKILNMNNCCGVICTTQIPFGPNRDSENNCSVIMQVIVDPEMRFTNIWLASTDSMNPLSILHNSSLFNECQKGDLLNGSMKVALDGSEVGEYIIGDLEYPLLPWLLTPYKEEELSDSKVEFNRRHSAATTCTLNNVLARFKDTWKYLQEGTWWPVNPDTMSNIINACCILHNIVIDMEDDATMPSSDTEDWSYHQQVRQLANEDAVRARDMLSQFFLARMSSESGGGREADILLVGAFECMKEPASQWSQRLHRCCKHELNTTFCNSGHLSVWQRRVLLSSLKFVYRRQAMAM</sequence>
<dbReference type="Pfam" id="PF18052">
    <property type="entry name" value="Rx_N"/>
    <property type="match status" value="1"/>
</dbReference>
<dbReference type="Proteomes" id="UP000324705">
    <property type="component" value="Chromosome 6B"/>
</dbReference>
<dbReference type="EMBL" id="LT934122">
    <property type="protein sequence ID" value="VAI53668.1"/>
    <property type="molecule type" value="Genomic_DNA"/>
</dbReference>
<accession>A0A9R0YF92</accession>
<evidence type="ECO:0000256" key="7">
    <source>
        <dbReference type="ARBA" id="ARBA00022821"/>
    </source>
</evidence>
<evidence type="ECO:0000256" key="6">
    <source>
        <dbReference type="ARBA" id="ARBA00022741"/>
    </source>
</evidence>
<dbReference type="Gene3D" id="3.80.10.10">
    <property type="entry name" value="Ribonuclease Inhibitor"/>
    <property type="match status" value="1"/>
</dbReference>
<evidence type="ECO:0000256" key="2">
    <source>
        <dbReference type="ARBA" id="ARBA00008894"/>
    </source>
</evidence>
<dbReference type="InterPro" id="IPR042197">
    <property type="entry name" value="Apaf_helical"/>
</dbReference>
<dbReference type="Pfam" id="PF13359">
    <property type="entry name" value="DDE_Tnp_4"/>
    <property type="match status" value="1"/>
</dbReference>
<protein>
    <submittedName>
        <fullName evidence="16">Uncharacterized protein</fullName>
    </submittedName>
</protein>
<evidence type="ECO:0000256" key="4">
    <source>
        <dbReference type="ARBA" id="ARBA00022723"/>
    </source>
</evidence>
<dbReference type="GO" id="GO:0042742">
    <property type="term" value="P:defense response to bacterium"/>
    <property type="evidence" value="ECO:0007669"/>
    <property type="project" value="UniProtKB-ARBA"/>
</dbReference>
<gene>
    <name evidence="16" type="ORF">TRITD_6Bv1G015870</name>
</gene>
<keyword evidence="6" id="KW-0547">Nucleotide-binding</keyword>
<evidence type="ECO:0000259" key="11">
    <source>
        <dbReference type="Pfam" id="PF00931"/>
    </source>
</evidence>
<dbReference type="Pfam" id="PF00931">
    <property type="entry name" value="NB-ARC"/>
    <property type="match status" value="1"/>
</dbReference>
<evidence type="ECO:0000313" key="17">
    <source>
        <dbReference type="Proteomes" id="UP000324705"/>
    </source>
</evidence>
<dbReference type="InterPro" id="IPR032675">
    <property type="entry name" value="LRR_dom_sf"/>
</dbReference>
<feature type="domain" description="Disease resistance R13L4/SHOC-2-like LRR" evidence="15">
    <location>
        <begin position="569"/>
        <end position="857"/>
    </location>
</feature>
<dbReference type="PANTHER" id="PTHR36766">
    <property type="entry name" value="PLANT BROAD-SPECTRUM MILDEW RESISTANCE PROTEIN RPW8"/>
    <property type="match status" value="1"/>
</dbReference>
<comment type="cofactor">
    <cofactor evidence="1">
        <name>a divalent metal cation</name>
        <dbReference type="ChEBI" id="CHEBI:60240"/>
    </cofactor>
</comment>
<keyword evidence="7" id="KW-0611">Plant defense</keyword>
<dbReference type="InterPro" id="IPR058922">
    <property type="entry name" value="WHD_DRP"/>
</dbReference>
<comment type="similarity">
    <text evidence="2">Belongs to the disease resistance NB-LRR family.</text>
</comment>
<dbReference type="InterPro" id="IPR002182">
    <property type="entry name" value="NB-ARC"/>
</dbReference>
<dbReference type="CDD" id="cd14798">
    <property type="entry name" value="RX-CC_like"/>
    <property type="match status" value="1"/>
</dbReference>
<dbReference type="GO" id="GO:0009626">
    <property type="term" value="P:plant-type hypersensitive response"/>
    <property type="evidence" value="ECO:0007669"/>
    <property type="project" value="UniProtKB-ARBA"/>
</dbReference>
<feature type="domain" description="Disease resistance N-terminal" evidence="13">
    <location>
        <begin position="14"/>
        <end position="91"/>
    </location>
</feature>
<evidence type="ECO:0000256" key="1">
    <source>
        <dbReference type="ARBA" id="ARBA00001968"/>
    </source>
</evidence>
<evidence type="ECO:0000259" key="14">
    <source>
        <dbReference type="Pfam" id="PF23559"/>
    </source>
</evidence>
<evidence type="ECO:0000256" key="9">
    <source>
        <dbReference type="ARBA" id="ARBA00023054"/>
    </source>
</evidence>
<dbReference type="SUPFAM" id="SSF52540">
    <property type="entry name" value="P-loop containing nucleoside triphosphate hydrolases"/>
    <property type="match status" value="1"/>
</dbReference>
<dbReference type="GO" id="GO:0046872">
    <property type="term" value="F:metal ion binding"/>
    <property type="evidence" value="ECO:0007669"/>
    <property type="project" value="UniProtKB-KW"/>
</dbReference>
<organism evidence="16 17">
    <name type="scientific">Triticum turgidum subsp. durum</name>
    <name type="common">Durum wheat</name>
    <name type="synonym">Triticum durum</name>
    <dbReference type="NCBI Taxonomy" id="4567"/>
    <lineage>
        <taxon>Eukaryota</taxon>
        <taxon>Viridiplantae</taxon>
        <taxon>Streptophyta</taxon>
        <taxon>Embryophyta</taxon>
        <taxon>Tracheophyta</taxon>
        <taxon>Spermatophyta</taxon>
        <taxon>Magnoliopsida</taxon>
        <taxon>Liliopsida</taxon>
        <taxon>Poales</taxon>
        <taxon>Poaceae</taxon>
        <taxon>BOP clade</taxon>
        <taxon>Pooideae</taxon>
        <taxon>Triticodae</taxon>
        <taxon>Triticeae</taxon>
        <taxon>Triticinae</taxon>
        <taxon>Triticum</taxon>
    </lineage>
</organism>
<proteinExistence type="inferred from homology"/>
<feature type="domain" description="NB-ARC" evidence="11">
    <location>
        <begin position="183"/>
        <end position="349"/>
    </location>
</feature>
<dbReference type="InterPro" id="IPR036388">
    <property type="entry name" value="WH-like_DNA-bd_sf"/>
</dbReference>
<evidence type="ECO:0000256" key="10">
    <source>
        <dbReference type="SAM" id="MobiDB-lite"/>
    </source>
</evidence>
<name>A0A9R0YF92_TRITD</name>
<dbReference type="Gene3D" id="3.40.50.300">
    <property type="entry name" value="P-loop containing nucleotide triphosphate hydrolases"/>
    <property type="match status" value="1"/>
</dbReference>
<dbReference type="InterPro" id="IPR038005">
    <property type="entry name" value="RX-like_CC"/>
</dbReference>
<keyword evidence="17" id="KW-1185">Reference proteome</keyword>
<dbReference type="GO" id="GO:0002758">
    <property type="term" value="P:innate immune response-activating signaling pathway"/>
    <property type="evidence" value="ECO:0007669"/>
    <property type="project" value="UniProtKB-ARBA"/>
</dbReference>
<dbReference type="InterPro" id="IPR041118">
    <property type="entry name" value="Rx_N"/>
</dbReference>
<dbReference type="PRINTS" id="PR00364">
    <property type="entry name" value="DISEASERSIST"/>
</dbReference>
<dbReference type="InterPro" id="IPR027417">
    <property type="entry name" value="P-loop_NTPase"/>
</dbReference>
<evidence type="ECO:0000313" key="16">
    <source>
        <dbReference type="EMBL" id="VAI53668.1"/>
    </source>
</evidence>
<dbReference type="SUPFAM" id="SSF52058">
    <property type="entry name" value="L domain-like"/>
    <property type="match status" value="1"/>
</dbReference>
<keyword evidence="9" id="KW-0175">Coiled coil</keyword>
<evidence type="ECO:0000259" key="13">
    <source>
        <dbReference type="Pfam" id="PF18052"/>
    </source>
</evidence>
<dbReference type="Gramene" id="TRITD6Bv1G015870.4">
    <property type="protein sequence ID" value="TRITD6Bv1G015870.4"/>
    <property type="gene ID" value="TRITD6Bv1G015870"/>
</dbReference>
<evidence type="ECO:0000259" key="12">
    <source>
        <dbReference type="Pfam" id="PF13359"/>
    </source>
</evidence>
<feature type="domain" description="DDE Tnp4" evidence="12">
    <location>
        <begin position="1198"/>
        <end position="1339"/>
    </location>
</feature>
<reference evidence="16 17" key="1">
    <citation type="submission" date="2017-09" db="EMBL/GenBank/DDBJ databases">
        <authorList>
            <consortium name="International Durum Wheat Genome Sequencing Consortium (IDWGSC)"/>
            <person name="Milanesi L."/>
        </authorList>
    </citation>
    <scope>NUCLEOTIDE SEQUENCE [LARGE SCALE GENOMIC DNA]</scope>
    <source>
        <strain evidence="17">cv. Svevo</strain>
    </source>
</reference>
<evidence type="ECO:0000256" key="8">
    <source>
        <dbReference type="ARBA" id="ARBA00022840"/>
    </source>
</evidence>
<dbReference type="Pfam" id="PF23598">
    <property type="entry name" value="LRR_14"/>
    <property type="match status" value="1"/>
</dbReference>
<dbReference type="Gene3D" id="1.20.5.4130">
    <property type="match status" value="1"/>
</dbReference>
<dbReference type="InterPro" id="IPR055414">
    <property type="entry name" value="LRR_R13L4/SHOC2-like"/>
</dbReference>
<dbReference type="Pfam" id="PF23559">
    <property type="entry name" value="WHD_DRP"/>
    <property type="match status" value="1"/>
</dbReference>